<evidence type="ECO:0000256" key="4">
    <source>
        <dbReference type="ARBA" id="ARBA00022692"/>
    </source>
</evidence>
<keyword evidence="6 8" id="KW-1133">Transmembrane helix</keyword>
<evidence type="ECO:0000256" key="7">
    <source>
        <dbReference type="ARBA" id="ARBA00023136"/>
    </source>
</evidence>
<dbReference type="InterPro" id="IPR017225">
    <property type="entry name" value="Cell_shape_determin_MreD_prd"/>
</dbReference>
<dbReference type="NCBIfam" id="TIGR03426">
    <property type="entry name" value="shape_MreD"/>
    <property type="match status" value="1"/>
</dbReference>
<evidence type="ECO:0000256" key="3">
    <source>
        <dbReference type="ARBA" id="ARBA00022475"/>
    </source>
</evidence>
<dbReference type="RefSeq" id="WP_249323657.1">
    <property type="nucleotide sequence ID" value="NZ_JACRTK010000002.1"/>
</dbReference>
<dbReference type="AlphaFoldDB" id="A0A926F2P0"/>
<proteinExistence type="inferred from homology"/>
<evidence type="ECO:0000313" key="9">
    <source>
        <dbReference type="EMBL" id="MBC8590824.1"/>
    </source>
</evidence>
<comment type="similarity">
    <text evidence="2">Belongs to the MreD family.</text>
</comment>
<keyword evidence="10" id="KW-1185">Reference proteome</keyword>
<keyword evidence="4 8" id="KW-0812">Transmembrane</keyword>
<evidence type="ECO:0000256" key="5">
    <source>
        <dbReference type="ARBA" id="ARBA00022960"/>
    </source>
</evidence>
<name>A0A926F2P0_9FIRM</name>
<dbReference type="Pfam" id="PF04093">
    <property type="entry name" value="MreD"/>
    <property type="match status" value="1"/>
</dbReference>
<dbReference type="EMBL" id="JACRTK010000002">
    <property type="protein sequence ID" value="MBC8590824.1"/>
    <property type="molecule type" value="Genomic_DNA"/>
</dbReference>
<comment type="subcellular location">
    <subcellularLocation>
        <location evidence="1">Cell membrane</location>
        <topology evidence="1">Multi-pass membrane protein</topology>
    </subcellularLocation>
</comment>
<keyword evidence="5" id="KW-0133">Cell shape</keyword>
<sequence length="166" mass="19108">MTIITLIIIIIISLIIQSTILPYFSFLGYLPNITLVVVVSIALLKGRYYGGFFGLCIGLIQDILFSTVIGINGFIYFILGFIIGYIQNTINNENLFIPAIFTFVSTIFFNLLYYFFMYFLSRRIDFSIALKHIFSIEILYNCILSVLIYKLLSKIFVVPSLRFGKR</sequence>
<feature type="transmembrane region" description="Helical" evidence="8">
    <location>
        <begin position="132"/>
        <end position="152"/>
    </location>
</feature>
<organism evidence="9 10">
    <name type="scientific">Wansuia hejianensis</name>
    <dbReference type="NCBI Taxonomy" id="2763667"/>
    <lineage>
        <taxon>Bacteria</taxon>
        <taxon>Bacillati</taxon>
        <taxon>Bacillota</taxon>
        <taxon>Clostridia</taxon>
        <taxon>Lachnospirales</taxon>
        <taxon>Lachnospiraceae</taxon>
        <taxon>Wansuia</taxon>
    </lineage>
</organism>
<evidence type="ECO:0000313" key="10">
    <source>
        <dbReference type="Proteomes" id="UP000601522"/>
    </source>
</evidence>
<keyword evidence="3" id="KW-1003">Cell membrane</keyword>
<dbReference type="Proteomes" id="UP000601522">
    <property type="component" value="Unassembled WGS sequence"/>
</dbReference>
<dbReference type="PIRSF" id="PIRSF037497">
    <property type="entry name" value="MreD_Clostridium/Treponema_prd"/>
    <property type="match status" value="1"/>
</dbReference>
<gene>
    <name evidence="9" type="primary">mreD</name>
    <name evidence="9" type="ORF">H8689_06715</name>
</gene>
<evidence type="ECO:0000256" key="6">
    <source>
        <dbReference type="ARBA" id="ARBA00022989"/>
    </source>
</evidence>
<evidence type="ECO:0000256" key="8">
    <source>
        <dbReference type="SAM" id="Phobius"/>
    </source>
</evidence>
<dbReference type="GO" id="GO:0008360">
    <property type="term" value="P:regulation of cell shape"/>
    <property type="evidence" value="ECO:0007669"/>
    <property type="project" value="UniProtKB-KW"/>
</dbReference>
<feature type="transmembrane region" description="Helical" evidence="8">
    <location>
        <begin position="51"/>
        <end position="83"/>
    </location>
</feature>
<protein>
    <submittedName>
        <fullName evidence="9">Rod shape-determining protein MreD</fullName>
    </submittedName>
</protein>
<evidence type="ECO:0000256" key="2">
    <source>
        <dbReference type="ARBA" id="ARBA00007776"/>
    </source>
</evidence>
<feature type="transmembrane region" description="Helical" evidence="8">
    <location>
        <begin position="95"/>
        <end position="120"/>
    </location>
</feature>
<reference evidence="9 10" key="1">
    <citation type="submission" date="2020-08" db="EMBL/GenBank/DDBJ databases">
        <title>Genome public.</title>
        <authorList>
            <person name="Liu C."/>
            <person name="Sun Q."/>
        </authorList>
    </citation>
    <scope>NUCLEOTIDE SEQUENCE [LARGE SCALE GENOMIC DNA]</scope>
    <source>
        <strain evidence="9 10">NSJ-26</strain>
    </source>
</reference>
<accession>A0A926F2P0</accession>
<dbReference type="InterPro" id="IPR007227">
    <property type="entry name" value="Cell_shape_determining_MreD"/>
</dbReference>
<comment type="caution">
    <text evidence="9">The sequence shown here is derived from an EMBL/GenBank/DDBJ whole genome shotgun (WGS) entry which is preliminary data.</text>
</comment>
<keyword evidence="7 8" id="KW-0472">Membrane</keyword>
<dbReference type="GO" id="GO:0005886">
    <property type="term" value="C:plasma membrane"/>
    <property type="evidence" value="ECO:0007669"/>
    <property type="project" value="UniProtKB-SubCell"/>
</dbReference>
<evidence type="ECO:0000256" key="1">
    <source>
        <dbReference type="ARBA" id="ARBA00004651"/>
    </source>
</evidence>